<name>A0A7W9HIN6_9PSEU</name>
<dbReference type="EMBL" id="JACHMO010000001">
    <property type="protein sequence ID" value="MBB5802628.1"/>
    <property type="molecule type" value="Genomic_DNA"/>
</dbReference>
<comment type="caution">
    <text evidence="2">The sequence shown here is derived from an EMBL/GenBank/DDBJ whole genome shotgun (WGS) entry which is preliminary data.</text>
</comment>
<keyword evidence="3" id="KW-1185">Reference proteome</keyword>
<reference evidence="2 3" key="1">
    <citation type="submission" date="2020-08" db="EMBL/GenBank/DDBJ databases">
        <title>Sequencing the genomes of 1000 actinobacteria strains.</title>
        <authorList>
            <person name="Klenk H.-P."/>
        </authorList>
    </citation>
    <scope>NUCLEOTIDE SEQUENCE [LARGE SCALE GENOMIC DNA]</scope>
    <source>
        <strain evidence="2 3">DSM 45486</strain>
    </source>
</reference>
<evidence type="ECO:0000313" key="2">
    <source>
        <dbReference type="EMBL" id="MBB5802628.1"/>
    </source>
</evidence>
<gene>
    <name evidence="2" type="ORF">F4560_002396</name>
</gene>
<dbReference type="AlphaFoldDB" id="A0A7W9HIN6"/>
<accession>A0A7W9HIN6</accession>
<evidence type="ECO:0000256" key="1">
    <source>
        <dbReference type="SAM" id="SignalP"/>
    </source>
</evidence>
<dbReference type="Pfam" id="PF03995">
    <property type="entry name" value="Inhibitor_I36"/>
    <property type="match status" value="1"/>
</dbReference>
<sequence length="138" mass="14673">MIRRILTLLGGVVAAAALFSAPAQAADTADVRTYTAPSDSVSTLAWSDCPAARMCIFANLNGGRPYGYFASGDGDLADSSGPRGLNNTTESVWNRTSQYWCFYDAGGYNNLIFIVGPGVQTNLVPGDRNRVTSLRICP</sequence>
<evidence type="ECO:0000313" key="3">
    <source>
        <dbReference type="Proteomes" id="UP000552097"/>
    </source>
</evidence>
<keyword evidence="1" id="KW-0732">Signal</keyword>
<feature type="chain" id="PRO_5031039041" description="Peptidase inhibitor family I36" evidence="1">
    <location>
        <begin position="26"/>
        <end position="138"/>
    </location>
</feature>
<evidence type="ECO:0008006" key="4">
    <source>
        <dbReference type="Google" id="ProtNLM"/>
    </source>
</evidence>
<organism evidence="2 3">
    <name type="scientific">Saccharothrix ecbatanensis</name>
    <dbReference type="NCBI Taxonomy" id="1105145"/>
    <lineage>
        <taxon>Bacteria</taxon>
        <taxon>Bacillati</taxon>
        <taxon>Actinomycetota</taxon>
        <taxon>Actinomycetes</taxon>
        <taxon>Pseudonocardiales</taxon>
        <taxon>Pseudonocardiaceae</taxon>
        <taxon>Saccharothrix</taxon>
    </lineage>
</organism>
<proteinExistence type="predicted"/>
<feature type="signal peptide" evidence="1">
    <location>
        <begin position="1"/>
        <end position="25"/>
    </location>
</feature>
<dbReference type="Proteomes" id="UP000552097">
    <property type="component" value="Unassembled WGS sequence"/>
</dbReference>
<protein>
    <recommendedName>
        <fullName evidence="4">Peptidase inhibitor family I36</fullName>
    </recommendedName>
</protein>
<dbReference type="RefSeq" id="WP_184919450.1">
    <property type="nucleotide sequence ID" value="NZ_JACHMO010000001.1"/>
</dbReference>